<keyword evidence="4" id="KW-1185">Reference proteome</keyword>
<accession>A0ABZ2QMF4</accession>
<keyword evidence="2" id="KW-0732">Signal</keyword>
<protein>
    <submittedName>
        <fullName evidence="3">Uncharacterized protein</fullName>
    </submittedName>
</protein>
<dbReference type="RefSeq" id="WP_399149990.1">
    <property type="nucleotide sequence ID" value="NZ_CP147982.1"/>
</dbReference>
<organism evidence="3 4">
    <name type="scientific">Streptomyces sirii</name>
    <dbReference type="NCBI Taxonomy" id="3127701"/>
    <lineage>
        <taxon>Bacteria</taxon>
        <taxon>Bacillati</taxon>
        <taxon>Actinomycetota</taxon>
        <taxon>Actinomycetes</taxon>
        <taxon>Kitasatosporales</taxon>
        <taxon>Streptomycetaceae</taxon>
        <taxon>Streptomyces</taxon>
    </lineage>
</organism>
<evidence type="ECO:0000256" key="1">
    <source>
        <dbReference type="SAM" id="MobiDB-lite"/>
    </source>
</evidence>
<feature type="signal peptide" evidence="2">
    <location>
        <begin position="1"/>
        <end position="36"/>
    </location>
</feature>
<sequence>MSTPPTAPGRRIGRGLCPVALPLVAALFALPSATVARGPAPHDDRRTVAPDALPGGGEARRDPPAPVAEGDRPVAVDASGQVTAGRTPPGGAPGDGPEKLLAPAR</sequence>
<evidence type="ECO:0000313" key="4">
    <source>
        <dbReference type="Proteomes" id="UP001626628"/>
    </source>
</evidence>
<proteinExistence type="predicted"/>
<dbReference type="EMBL" id="CP147982">
    <property type="protein sequence ID" value="WXK76398.1"/>
    <property type="molecule type" value="Genomic_DNA"/>
</dbReference>
<feature type="chain" id="PRO_5045073842" evidence="2">
    <location>
        <begin position="37"/>
        <end position="105"/>
    </location>
</feature>
<feature type="region of interest" description="Disordered" evidence="1">
    <location>
        <begin position="35"/>
        <end position="105"/>
    </location>
</feature>
<name>A0ABZ2QMF4_9ACTN</name>
<evidence type="ECO:0000256" key="2">
    <source>
        <dbReference type="SAM" id="SignalP"/>
    </source>
</evidence>
<evidence type="ECO:0000313" key="3">
    <source>
        <dbReference type="EMBL" id="WXK76398.1"/>
    </source>
</evidence>
<dbReference type="Proteomes" id="UP001626628">
    <property type="component" value="Chromosome"/>
</dbReference>
<gene>
    <name evidence="3" type="ORF">WAB15_10595</name>
</gene>
<feature type="compositionally biased region" description="Basic and acidic residues" evidence="1">
    <location>
        <begin position="58"/>
        <end position="74"/>
    </location>
</feature>
<reference evidence="3 4" key="1">
    <citation type="submission" date="2024-03" db="EMBL/GenBank/DDBJ databases">
        <title>The complete genome of Streptomyces sirii sp.nov.</title>
        <authorList>
            <person name="Zakalyukina Y.V."/>
            <person name="Belik A.R."/>
            <person name="Biryukov M.V."/>
            <person name="Baturina O.A."/>
            <person name="Kabilov M.R."/>
        </authorList>
    </citation>
    <scope>NUCLEOTIDE SEQUENCE [LARGE SCALE GENOMIC DNA]</scope>
    <source>
        <strain evidence="3 4">BP-8</strain>
    </source>
</reference>